<feature type="transmembrane region" description="Helical" evidence="8">
    <location>
        <begin position="106"/>
        <end position="125"/>
    </location>
</feature>
<evidence type="ECO:0000256" key="2">
    <source>
        <dbReference type="ARBA" id="ARBA00008488"/>
    </source>
</evidence>
<keyword evidence="10" id="KW-1185">Reference proteome</keyword>
<proteinExistence type="inferred from homology"/>
<evidence type="ECO:0000256" key="4">
    <source>
        <dbReference type="ARBA" id="ARBA00022692"/>
    </source>
</evidence>
<name>A0A385YRJ0_9BACL</name>
<evidence type="ECO:0000256" key="3">
    <source>
        <dbReference type="ARBA" id="ARBA00022475"/>
    </source>
</evidence>
<evidence type="ECO:0000256" key="1">
    <source>
        <dbReference type="ARBA" id="ARBA00004651"/>
    </source>
</evidence>
<dbReference type="OrthoDB" id="9813689at2"/>
<evidence type="ECO:0000256" key="6">
    <source>
        <dbReference type="ARBA" id="ARBA00023136"/>
    </source>
</evidence>
<evidence type="ECO:0000313" key="9">
    <source>
        <dbReference type="EMBL" id="AYC28617.1"/>
    </source>
</evidence>
<feature type="binding site" evidence="7">
    <location>
        <position position="196"/>
    </location>
    <ligand>
        <name>Zn(2+)</name>
        <dbReference type="ChEBI" id="CHEBI:29105"/>
    </ligand>
</feature>
<keyword evidence="5 8" id="KW-1133">Transmembrane helix</keyword>
<protein>
    <submittedName>
        <fullName evidence="9">Hemolysin III family protein</fullName>
    </submittedName>
</protein>
<reference evidence="10" key="1">
    <citation type="submission" date="2018-09" db="EMBL/GenBank/DDBJ databases">
        <authorList>
            <person name="Zhu H."/>
        </authorList>
    </citation>
    <scope>NUCLEOTIDE SEQUENCE [LARGE SCALE GENOMIC DNA]</scope>
    <source>
        <strain evidence="10">K2R23-3</strain>
    </source>
</reference>
<feature type="transmembrane region" description="Helical" evidence="8">
    <location>
        <begin position="160"/>
        <end position="179"/>
    </location>
</feature>
<dbReference type="Proteomes" id="UP000265725">
    <property type="component" value="Chromosome"/>
</dbReference>
<evidence type="ECO:0000256" key="7">
    <source>
        <dbReference type="PIRSR" id="PIRSR604254-1"/>
    </source>
</evidence>
<organism evidence="9 10">
    <name type="scientific">Paenisporosarcina cavernae</name>
    <dbReference type="NCBI Taxonomy" id="2320858"/>
    <lineage>
        <taxon>Bacteria</taxon>
        <taxon>Bacillati</taxon>
        <taxon>Bacillota</taxon>
        <taxon>Bacilli</taxon>
        <taxon>Bacillales</taxon>
        <taxon>Caryophanaceae</taxon>
        <taxon>Paenisporosarcina</taxon>
    </lineage>
</organism>
<feature type="transmembrane region" description="Helical" evidence="8">
    <location>
        <begin position="12"/>
        <end position="30"/>
    </location>
</feature>
<dbReference type="InterPro" id="IPR005744">
    <property type="entry name" value="Hy-lIII"/>
</dbReference>
<dbReference type="GO" id="GO:0046872">
    <property type="term" value="F:metal ion binding"/>
    <property type="evidence" value="ECO:0007669"/>
    <property type="project" value="UniProtKB-KW"/>
</dbReference>
<keyword evidence="6 8" id="KW-0472">Membrane</keyword>
<feature type="binding site" evidence="7">
    <location>
        <position position="192"/>
    </location>
    <ligand>
        <name>Zn(2+)</name>
        <dbReference type="ChEBI" id="CHEBI:29105"/>
    </ligand>
</feature>
<dbReference type="KEGG" id="paek:D3873_01550"/>
<keyword evidence="7" id="KW-0479">Metal-binding</keyword>
<feature type="transmembrane region" description="Helical" evidence="8">
    <location>
        <begin position="42"/>
        <end position="62"/>
    </location>
</feature>
<feature type="binding site" evidence="7">
    <location>
        <position position="63"/>
    </location>
    <ligand>
        <name>Zn(2+)</name>
        <dbReference type="ChEBI" id="CHEBI:29105"/>
    </ligand>
</feature>
<feature type="transmembrane region" description="Helical" evidence="8">
    <location>
        <begin position="131"/>
        <end position="148"/>
    </location>
</feature>
<accession>A0A385YRJ0</accession>
<dbReference type="RefSeq" id="WP_119882362.1">
    <property type="nucleotide sequence ID" value="NZ_CP032418.1"/>
</dbReference>
<dbReference type="AlphaFoldDB" id="A0A385YRJ0"/>
<comment type="similarity">
    <text evidence="2">Belongs to the UPF0073 (Hly-III) family.</text>
</comment>
<dbReference type="PANTHER" id="PTHR20855:SF3">
    <property type="entry name" value="LD03007P"/>
    <property type="match status" value="1"/>
</dbReference>
<dbReference type="PANTHER" id="PTHR20855">
    <property type="entry name" value="ADIPOR/PROGESTIN RECEPTOR-RELATED"/>
    <property type="match status" value="1"/>
</dbReference>
<feature type="transmembrane region" description="Helical" evidence="8">
    <location>
        <begin position="82"/>
        <end position="99"/>
    </location>
</feature>
<keyword evidence="7" id="KW-0862">Zinc</keyword>
<dbReference type="GO" id="GO:0005886">
    <property type="term" value="C:plasma membrane"/>
    <property type="evidence" value="ECO:0007669"/>
    <property type="project" value="UniProtKB-SubCell"/>
</dbReference>
<keyword evidence="4 8" id="KW-0812">Transmembrane</keyword>
<dbReference type="GO" id="GO:0140911">
    <property type="term" value="F:pore-forming activity"/>
    <property type="evidence" value="ECO:0007669"/>
    <property type="project" value="InterPro"/>
</dbReference>
<evidence type="ECO:0000313" key="10">
    <source>
        <dbReference type="Proteomes" id="UP000265725"/>
    </source>
</evidence>
<dbReference type="InterPro" id="IPR004254">
    <property type="entry name" value="AdipoR/HlyIII-related"/>
</dbReference>
<evidence type="ECO:0000256" key="5">
    <source>
        <dbReference type="ARBA" id="ARBA00022989"/>
    </source>
</evidence>
<comment type="subcellular location">
    <subcellularLocation>
        <location evidence="1">Cell membrane</location>
        <topology evidence="1">Multi-pass membrane protein</topology>
    </subcellularLocation>
</comment>
<keyword evidence="3" id="KW-1003">Cell membrane</keyword>
<gene>
    <name evidence="9" type="ORF">D3873_01550</name>
</gene>
<sequence>MNTYFREPFNSLSHWIGALLSIAGFVLLLMKATTLENPTLPVVAVVIFGISMILLYSASGLYHMIIAKDSVIAFFRRLDHSMIFVLIAGSYAPFCLVALRDTTGIVVFTVVSVVAILGIIFKMVWFHAPRWVSTSLYIGLGWIIIFLSGRLAEVLSSTGLFFLVLGGIMYTIGGIIYGLKPKFMENLILGYHEIFHLFILLGTASHFVSVYLYVLK</sequence>
<dbReference type="NCBIfam" id="TIGR01065">
    <property type="entry name" value="hlyIII"/>
    <property type="match status" value="1"/>
</dbReference>
<dbReference type="EMBL" id="CP032418">
    <property type="protein sequence ID" value="AYC28617.1"/>
    <property type="molecule type" value="Genomic_DNA"/>
</dbReference>
<evidence type="ECO:0000256" key="8">
    <source>
        <dbReference type="SAM" id="Phobius"/>
    </source>
</evidence>
<dbReference type="Pfam" id="PF03006">
    <property type="entry name" value="HlyIII"/>
    <property type="match status" value="1"/>
</dbReference>
<feature type="transmembrane region" description="Helical" evidence="8">
    <location>
        <begin position="194"/>
        <end position="214"/>
    </location>
</feature>